<dbReference type="Proteomes" id="UP000324897">
    <property type="component" value="Unassembled WGS sequence"/>
</dbReference>
<evidence type="ECO:0000256" key="1">
    <source>
        <dbReference type="SAM" id="MobiDB-lite"/>
    </source>
</evidence>
<dbReference type="Gramene" id="TVT99658">
    <property type="protein sequence ID" value="TVT99658"/>
    <property type="gene ID" value="EJB05_54947"/>
</dbReference>
<feature type="region of interest" description="Disordered" evidence="1">
    <location>
        <begin position="1"/>
        <end position="23"/>
    </location>
</feature>
<keyword evidence="3" id="KW-1185">Reference proteome</keyword>
<feature type="compositionally biased region" description="Polar residues" evidence="1">
    <location>
        <begin position="149"/>
        <end position="169"/>
    </location>
</feature>
<proteinExistence type="predicted"/>
<dbReference type="EMBL" id="RWGY01000689">
    <property type="protein sequence ID" value="TVT99658.1"/>
    <property type="molecule type" value="Genomic_DNA"/>
</dbReference>
<organism evidence="2 3">
    <name type="scientific">Eragrostis curvula</name>
    <name type="common">weeping love grass</name>
    <dbReference type="NCBI Taxonomy" id="38414"/>
    <lineage>
        <taxon>Eukaryota</taxon>
        <taxon>Viridiplantae</taxon>
        <taxon>Streptophyta</taxon>
        <taxon>Embryophyta</taxon>
        <taxon>Tracheophyta</taxon>
        <taxon>Spermatophyta</taxon>
        <taxon>Magnoliopsida</taxon>
        <taxon>Liliopsida</taxon>
        <taxon>Poales</taxon>
        <taxon>Poaceae</taxon>
        <taxon>PACMAD clade</taxon>
        <taxon>Chloridoideae</taxon>
        <taxon>Eragrostideae</taxon>
        <taxon>Eragrostidinae</taxon>
        <taxon>Eragrostis</taxon>
    </lineage>
</organism>
<feature type="non-terminal residue" evidence="2">
    <location>
        <position position="169"/>
    </location>
</feature>
<feature type="region of interest" description="Disordered" evidence="1">
    <location>
        <begin position="145"/>
        <end position="169"/>
    </location>
</feature>
<dbReference type="AlphaFoldDB" id="A0A5J9SKX9"/>
<evidence type="ECO:0000313" key="3">
    <source>
        <dbReference type="Proteomes" id="UP000324897"/>
    </source>
</evidence>
<name>A0A5J9SKX9_9POAL</name>
<protein>
    <submittedName>
        <fullName evidence="2">Uncharacterized protein</fullName>
    </submittedName>
</protein>
<reference evidence="2 3" key="1">
    <citation type="journal article" date="2019" name="Sci. Rep.">
        <title>A high-quality genome of Eragrostis curvula grass provides insights into Poaceae evolution and supports new strategies to enhance forage quality.</title>
        <authorList>
            <person name="Carballo J."/>
            <person name="Santos B.A.C.M."/>
            <person name="Zappacosta D."/>
            <person name="Garbus I."/>
            <person name="Selva J.P."/>
            <person name="Gallo C.A."/>
            <person name="Diaz A."/>
            <person name="Albertini E."/>
            <person name="Caccamo M."/>
            <person name="Echenique V."/>
        </authorList>
    </citation>
    <scope>NUCLEOTIDE SEQUENCE [LARGE SCALE GENOMIC DNA]</scope>
    <source>
        <strain evidence="3">cv. Victoria</strain>
        <tissue evidence="2">Leaf</tissue>
    </source>
</reference>
<evidence type="ECO:0000313" key="2">
    <source>
        <dbReference type="EMBL" id="TVT99658.1"/>
    </source>
</evidence>
<comment type="caution">
    <text evidence="2">The sequence shown here is derived from an EMBL/GenBank/DDBJ whole genome shotgun (WGS) entry which is preliminary data.</text>
</comment>
<gene>
    <name evidence="2" type="ORF">EJB05_54947</name>
</gene>
<sequence length="169" mass="18682">MPASRYSRHGLSSSSSYNLQKNRQDPLFPSPQHIVVDLQPYDRSHASSPTISPANISDASAKFVLHSRRNFIFPQSFSSAAFDLDGNDHVPAILDIEVYHAVVLQDQRVHLLAYCSELSTSPNVVFSPPLAADHLPVTSKLEAEEDLQQDNVSQNREAEVTNLSVENQG</sequence>
<accession>A0A5J9SKX9</accession>